<reference evidence="3" key="1">
    <citation type="journal article" date="2019" name="Int. J. Syst. Evol. Microbiol.">
        <title>The Global Catalogue of Microorganisms (GCM) 10K type strain sequencing project: providing services to taxonomists for standard genome sequencing and annotation.</title>
        <authorList>
            <consortium name="The Broad Institute Genomics Platform"/>
            <consortium name="The Broad Institute Genome Sequencing Center for Infectious Disease"/>
            <person name="Wu L."/>
            <person name="Ma J."/>
        </authorList>
    </citation>
    <scope>NUCLEOTIDE SEQUENCE [LARGE SCALE GENOMIC DNA]</scope>
    <source>
        <strain evidence="3">KCTC 62784</strain>
    </source>
</reference>
<proteinExistence type="predicted"/>
<evidence type="ECO:0000256" key="1">
    <source>
        <dbReference type="SAM" id="Phobius"/>
    </source>
</evidence>
<dbReference type="Proteomes" id="UP001595384">
    <property type="component" value="Unassembled WGS sequence"/>
</dbReference>
<feature type="transmembrane region" description="Helical" evidence="1">
    <location>
        <begin position="26"/>
        <end position="46"/>
    </location>
</feature>
<dbReference type="EMBL" id="JBHRSE010000017">
    <property type="protein sequence ID" value="MFC3022708.1"/>
    <property type="molecule type" value="Genomic_DNA"/>
</dbReference>
<accession>A0ABV7C4Z8</accession>
<keyword evidence="1" id="KW-0812">Transmembrane</keyword>
<dbReference type="RefSeq" id="WP_164711838.1">
    <property type="nucleotide sequence ID" value="NZ_AP024911.1"/>
</dbReference>
<protein>
    <recommendedName>
        <fullName evidence="4">DUF1240 domain-containing protein</fullName>
    </recommendedName>
</protein>
<keyword evidence="3" id="KW-1185">Reference proteome</keyword>
<comment type="caution">
    <text evidence="2">The sequence shown here is derived from an EMBL/GenBank/DDBJ whole genome shotgun (WGS) entry which is preliminary data.</text>
</comment>
<evidence type="ECO:0000313" key="2">
    <source>
        <dbReference type="EMBL" id="MFC3022708.1"/>
    </source>
</evidence>
<keyword evidence="1" id="KW-1133">Transmembrane helix</keyword>
<feature type="transmembrane region" description="Helical" evidence="1">
    <location>
        <begin position="58"/>
        <end position="80"/>
    </location>
</feature>
<evidence type="ECO:0000313" key="3">
    <source>
        <dbReference type="Proteomes" id="UP001595384"/>
    </source>
</evidence>
<evidence type="ECO:0008006" key="4">
    <source>
        <dbReference type="Google" id="ProtNLM"/>
    </source>
</evidence>
<gene>
    <name evidence="2" type="ORF">ACFODT_02530</name>
</gene>
<sequence>MFILENISTIFESQPNYVVITGAVNIWAMFSFFFFGICAFVMTLVTTGSWRQSKYNKLYVRSGLISALLIAPLLAGALFYQLKTTATGFVECKELSRSARRFSSHTYAISPKVCEKLRHQTLGG</sequence>
<name>A0ABV7C4Z8_9VIBR</name>
<keyword evidence="1" id="KW-0472">Membrane</keyword>
<organism evidence="2 3">
    <name type="scientific">Vibrio zhugei</name>
    <dbReference type="NCBI Taxonomy" id="2479546"/>
    <lineage>
        <taxon>Bacteria</taxon>
        <taxon>Pseudomonadati</taxon>
        <taxon>Pseudomonadota</taxon>
        <taxon>Gammaproteobacteria</taxon>
        <taxon>Vibrionales</taxon>
        <taxon>Vibrionaceae</taxon>
        <taxon>Vibrio</taxon>
    </lineage>
</organism>